<dbReference type="EMBL" id="CP019478">
    <property type="protein sequence ID" value="UQC86929.1"/>
    <property type="molecule type" value="Genomic_DNA"/>
</dbReference>
<accession>A0A9Q8T0C9</accession>
<evidence type="ECO:0000313" key="2">
    <source>
        <dbReference type="Proteomes" id="UP000830671"/>
    </source>
</evidence>
<name>A0A9Q8T0C9_9PEZI</name>
<protein>
    <submittedName>
        <fullName evidence="1">Uncharacterized protein</fullName>
    </submittedName>
</protein>
<keyword evidence="2" id="KW-1185">Reference proteome</keyword>
<feature type="non-terminal residue" evidence="1">
    <location>
        <position position="1"/>
    </location>
</feature>
<organism evidence="1 2">
    <name type="scientific">Colletotrichum lupini</name>
    <dbReference type="NCBI Taxonomy" id="145971"/>
    <lineage>
        <taxon>Eukaryota</taxon>
        <taxon>Fungi</taxon>
        <taxon>Dikarya</taxon>
        <taxon>Ascomycota</taxon>
        <taxon>Pezizomycotina</taxon>
        <taxon>Sordariomycetes</taxon>
        <taxon>Hypocreomycetidae</taxon>
        <taxon>Glomerellales</taxon>
        <taxon>Glomerellaceae</taxon>
        <taxon>Colletotrichum</taxon>
        <taxon>Colletotrichum acutatum species complex</taxon>
    </lineage>
</organism>
<dbReference type="RefSeq" id="XP_049148540.1">
    <property type="nucleotide sequence ID" value="XM_049291395.1"/>
</dbReference>
<sequence length="115" mass="12671">LRCQIPISRLSILSSPGTLAFPSTPHPLQVPVYTPPPLSFSLTHTPSQKTWRPCPSPVQSISFPAFPSSLRRVAPGHLRLTCLLHLPPLLLVATSLRCRSMILSLRMHQPIPAQL</sequence>
<dbReference type="AlphaFoldDB" id="A0A9Q8T0C9"/>
<dbReference type="Proteomes" id="UP000830671">
    <property type="component" value="Chromosome 6"/>
</dbReference>
<dbReference type="KEGG" id="clup:CLUP02_12431"/>
<proteinExistence type="predicted"/>
<evidence type="ECO:0000313" key="1">
    <source>
        <dbReference type="EMBL" id="UQC86929.1"/>
    </source>
</evidence>
<reference evidence="1" key="1">
    <citation type="journal article" date="2021" name="Mol. Plant Microbe Interact.">
        <title>Complete Genome Sequence of the Plant-Pathogenic Fungus Colletotrichum lupini.</title>
        <authorList>
            <person name="Baroncelli R."/>
            <person name="Pensec F."/>
            <person name="Da Lio D."/>
            <person name="Boufleur T."/>
            <person name="Vicente I."/>
            <person name="Sarrocco S."/>
            <person name="Picot A."/>
            <person name="Baraldi E."/>
            <person name="Sukno S."/>
            <person name="Thon M."/>
            <person name="Le Floch G."/>
        </authorList>
    </citation>
    <scope>NUCLEOTIDE SEQUENCE</scope>
    <source>
        <strain evidence="1">IMI 504893</strain>
    </source>
</reference>
<gene>
    <name evidence="1" type="ORF">CLUP02_12431</name>
</gene>
<dbReference type="GeneID" id="73346405"/>